<comment type="caution">
    <text evidence="1">The sequence shown here is derived from an EMBL/GenBank/DDBJ whole genome shotgun (WGS) entry which is preliminary data.</text>
</comment>
<sequence>MSLMSKLKLKPTGPIYPWIQINKLDDYNPFPRYGHSSNECAINNQIFIFGGIVEGEAQNDVFVIETDKMRAYKFITSGDIPYPRSGHTHVNIGHNMIVFGGLLKYPSESPTDFIYVLNTDSKQWSKFSFSEKHSLTQRHGHSATVIGTTMYIFGGQNFKGIYLNDLIAFDLTTMESKNLSWKFICPSNNSPPSRAGHIACAYKDNIYLFGGTDGTQCYNDIWCYDTQTNSWSEISSTEFNPFPRCYHKSALVDDKIYIFGGMTNDDKELSDLTAFRINQKAWHIFQKMGPTPSPCHGHTMTAVDNKVFILGGESIHSKGIINILDTSKIKFPTGTYLNSLSEQHLQRRSSEPIISISNKQLIQTRESSNCTNEQSSNVNTKNQRPISRALITSQITNLQGSLTRPGGPKRQVKSPLEKIAGSLPEIEENQTIEENQSIEISMDNTKVIEKDKFPETFDNMSTKNANLEFDNINISKFQKGTLEKNLKPTSDKKQFPIRHSIHTTTLLKPQGARTLYQTPVYTSTLSTNFQNDTSTINIPSNIFKDSNINFFPIFPDISHPTSPNDSSNAYTRYSDDLSNENRESYMERLQEQDIMISEFKKRESWLKSQLEFAKKRGFTPDSSNNDLDNDINSEKSVDVEKMGSEKFSIIRFIIQLNQQLQQAKEVAANQSKLASKKISNIESKVEKSLNLLNDIQSIKENLLQIKKQIGESKQVVIKPEYNIEKDNISQKNVTRIEDQSEEERSPQKISECYYGQSEEASPSKEFSECYDELEISYEIAEIEDMIRLVESKAAGTQQQLKEIKQKANKIGSDYQMIHMYSQSTEKLMKIIKDQLINTNKEGLDEKIKKTINSHDNVRTSILQDYVSQQSLNQQLKFVKKEKDLVNQEYEELKKMYEPLNNENETLKKSNELLRQEILAYEKMKENLEQEIERTRSSIEQQEILNKDKDDDLAEEQWEEEKSLKESEINLYREKNNKLLTTNEELEQKLINSENKVAMLLDQMESIIEVYRSIGDVFDIHHEEELSTVNFEIQEPKTSEIKDDYFDNLVKEKYPDLPNFVLPEYRSSPTGTEYSEIMSFDENDSDAIDISKGGDQIPQIPALENYVL</sequence>
<gene>
    <name evidence="1" type="ORF">SCALOS_LOCUS350</name>
</gene>
<name>A0ACA9JUS2_9GLOM</name>
<dbReference type="EMBL" id="CAJVPM010000167">
    <property type="protein sequence ID" value="CAG8437230.1"/>
    <property type="molecule type" value="Genomic_DNA"/>
</dbReference>
<evidence type="ECO:0000313" key="1">
    <source>
        <dbReference type="EMBL" id="CAG8437230.1"/>
    </source>
</evidence>
<reference evidence="1" key="1">
    <citation type="submission" date="2021-06" db="EMBL/GenBank/DDBJ databases">
        <authorList>
            <person name="Kallberg Y."/>
            <person name="Tangrot J."/>
            <person name="Rosling A."/>
        </authorList>
    </citation>
    <scope>NUCLEOTIDE SEQUENCE</scope>
    <source>
        <strain evidence="1">AU212A</strain>
    </source>
</reference>
<keyword evidence="2" id="KW-1185">Reference proteome</keyword>
<proteinExistence type="predicted"/>
<accession>A0ACA9JUS2</accession>
<evidence type="ECO:0000313" key="2">
    <source>
        <dbReference type="Proteomes" id="UP000789860"/>
    </source>
</evidence>
<dbReference type="Proteomes" id="UP000789860">
    <property type="component" value="Unassembled WGS sequence"/>
</dbReference>
<organism evidence="1 2">
    <name type="scientific">Scutellospora calospora</name>
    <dbReference type="NCBI Taxonomy" id="85575"/>
    <lineage>
        <taxon>Eukaryota</taxon>
        <taxon>Fungi</taxon>
        <taxon>Fungi incertae sedis</taxon>
        <taxon>Mucoromycota</taxon>
        <taxon>Glomeromycotina</taxon>
        <taxon>Glomeromycetes</taxon>
        <taxon>Diversisporales</taxon>
        <taxon>Gigasporaceae</taxon>
        <taxon>Scutellospora</taxon>
    </lineage>
</organism>
<protein>
    <submittedName>
        <fullName evidence="1">9853_t:CDS:1</fullName>
    </submittedName>
</protein>